<dbReference type="GO" id="GO:0043590">
    <property type="term" value="C:bacterial nucleoid"/>
    <property type="evidence" value="ECO:0007669"/>
    <property type="project" value="UniProtKB-UniRule"/>
</dbReference>
<dbReference type="NCBIfam" id="TIGR00103">
    <property type="entry name" value="DNA_YbaB_EbfC"/>
    <property type="match status" value="1"/>
</dbReference>
<evidence type="ECO:0000313" key="5">
    <source>
        <dbReference type="Proteomes" id="UP000316609"/>
    </source>
</evidence>
<dbReference type="AlphaFoldDB" id="A0A538TFK7"/>
<dbReference type="SUPFAM" id="SSF82607">
    <property type="entry name" value="YbaB-like"/>
    <property type="match status" value="1"/>
</dbReference>
<organism evidence="4 5">
    <name type="scientific">Eiseniibacteriota bacterium</name>
    <dbReference type="NCBI Taxonomy" id="2212470"/>
    <lineage>
        <taxon>Bacteria</taxon>
        <taxon>Candidatus Eiseniibacteriota</taxon>
    </lineage>
</organism>
<dbReference type="PANTHER" id="PTHR33449:SF1">
    <property type="entry name" value="NUCLEOID-ASSOCIATED PROTEIN YBAB"/>
    <property type="match status" value="1"/>
</dbReference>
<accession>A0A538TFK7</accession>
<evidence type="ECO:0000256" key="2">
    <source>
        <dbReference type="HAMAP-Rule" id="MF_00274"/>
    </source>
</evidence>
<name>A0A538TFK7_UNCEI</name>
<keyword evidence="1 2" id="KW-0238">DNA-binding</keyword>
<comment type="subunit">
    <text evidence="2">Homodimer.</text>
</comment>
<dbReference type="InterPro" id="IPR036894">
    <property type="entry name" value="YbaB-like_sf"/>
</dbReference>
<protein>
    <recommendedName>
        <fullName evidence="2">Nucleoid-associated protein E6K78_11855</fullName>
    </recommendedName>
</protein>
<comment type="subcellular location">
    <subcellularLocation>
        <location evidence="2">Cytoplasm</location>
        <location evidence="2">Nucleoid</location>
    </subcellularLocation>
</comment>
<dbReference type="GO" id="GO:0003677">
    <property type="term" value="F:DNA binding"/>
    <property type="evidence" value="ECO:0007669"/>
    <property type="project" value="UniProtKB-UniRule"/>
</dbReference>
<proteinExistence type="inferred from homology"/>
<dbReference type="PIRSF" id="PIRSF004555">
    <property type="entry name" value="UCP004555"/>
    <property type="match status" value="1"/>
</dbReference>
<dbReference type="PANTHER" id="PTHR33449">
    <property type="entry name" value="NUCLEOID-ASSOCIATED PROTEIN YBAB"/>
    <property type="match status" value="1"/>
</dbReference>
<keyword evidence="2" id="KW-0963">Cytoplasm</keyword>
<dbReference type="Gene3D" id="3.30.1310.10">
    <property type="entry name" value="Nucleoid-associated protein YbaB-like domain"/>
    <property type="match status" value="1"/>
</dbReference>
<sequence>MVRRRAGRAVQSESGDQPMKSFGDMVKQAQKIQRQMAETQQRLADERFESSAGGGMVTAIVDGKQMLKEIKIRKEALEQDDVTLIEDLVLTAIGEAQRASAAHMDETLGKLTGGFQLPF</sequence>
<evidence type="ECO:0000256" key="1">
    <source>
        <dbReference type="ARBA" id="ARBA00023125"/>
    </source>
</evidence>
<dbReference type="HAMAP" id="MF_00274">
    <property type="entry name" value="DNA_YbaB_EbfC"/>
    <property type="match status" value="1"/>
</dbReference>
<comment type="similarity">
    <text evidence="2">Belongs to the YbaB/EbfC family.</text>
</comment>
<dbReference type="InterPro" id="IPR004401">
    <property type="entry name" value="YbaB/EbfC"/>
</dbReference>
<reference evidence="4 5" key="1">
    <citation type="journal article" date="2019" name="Nat. Microbiol.">
        <title>Mediterranean grassland soil C-N compound turnover is dependent on rainfall and depth, and is mediated by genomically divergent microorganisms.</title>
        <authorList>
            <person name="Diamond S."/>
            <person name="Andeer P.F."/>
            <person name="Li Z."/>
            <person name="Crits-Christoph A."/>
            <person name="Burstein D."/>
            <person name="Anantharaman K."/>
            <person name="Lane K.R."/>
            <person name="Thomas B.C."/>
            <person name="Pan C."/>
            <person name="Northen T.R."/>
            <person name="Banfield J.F."/>
        </authorList>
    </citation>
    <scope>NUCLEOTIDE SEQUENCE [LARGE SCALE GENOMIC DNA]</scope>
    <source>
        <strain evidence="4">WS_8</strain>
    </source>
</reference>
<dbReference type="GO" id="GO:0005829">
    <property type="term" value="C:cytosol"/>
    <property type="evidence" value="ECO:0007669"/>
    <property type="project" value="TreeGrafter"/>
</dbReference>
<feature type="region of interest" description="Disordered" evidence="3">
    <location>
        <begin position="1"/>
        <end position="30"/>
    </location>
</feature>
<gene>
    <name evidence="4" type="ORF">E6K78_11855</name>
</gene>
<comment type="function">
    <text evidence="2">Binds to DNA and alters its conformation. May be involved in regulation of gene expression, nucleoid organization and DNA protection.</text>
</comment>
<comment type="caution">
    <text evidence="4">The sequence shown here is derived from an EMBL/GenBank/DDBJ whole genome shotgun (WGS) entry which is preliminary data.</text>
</comment>
<dbReference type="Proteomes" id="UP000316609">
    <property type="component" value="Unassembled WGS sequence"/>
</dbReference>
<dbReference type="EMBL" id="VBOY01000140">
    <property type="protein sequence ID" value="TMQ62397.1"/>
    <property type="molecule type" value="Genomic_DNA"/>
</dbReference>
<dbReference type="Pfam" id="PF02575">
    <property type="entry name" value="YbaB_DNA_bd"/>
    <property type="match status" value="1"/>
</dbReference>
<evidence type="ECO:0000256" key="3">
    <source>
        <dbReference type="SAM" id="MobiDB-lite"/>
    </source>
</evidence>
<evidence type="ECO:0000313" key="4">
    <source>
        <dbReference type="EMBL" id="TMQ62397.1"/>
    </source>
</evidence>